<name>A0A2T3BEV4_AMORE</name>
<keyword evidence="1" id="KW-0479">Metal-binding</keyword>
<dbReference type="GO" id="GO:0008270">
    <property type="term" value="F:zinc ion binding"/>
    <property type="evidence" value="ECO:0007669"/>
    <property type="project" value="InterPro"/>
</dbReference>
<dbReference type="EMBL" id="KZ679006">
    <property type="protein sequence ID" value="PSS27858.1"/>
    <property type="molecule type" value="Genomic_DNA"/>
</dbReference>
<protein>
    <recommendedName>
        <fullName evidence="4">Zn(2)-C6 fungal-type domain-containing protein</fullName>
    </recommendedName>
</protein>
<dbReference type="CDD" id="cd12148">
    <property type="entry name" value="fungal_TF_MHR"/>
    <property type="match status" value="1"/>
</dbReference>
<reference evidence="5 6" key="1">
    <citation type="journal article" date="2018" name="New Phytol.">
        <title>Comparative genomics and transcriptomics depict ericoid mycorrhizal fungi as versatile saprotrophs and plant mutualists.</title>
        <authorList>
            <person name="Martino E."/>
            <person name="Morin E."/>
            <person name="Grelet G.A."/>
            <person name="Kuo A."/>
            <person name="Kohler A."/>
            <person name="Daghino S."/>
            <person name="Barry K.W."/>
            <person name="Cichocki N."/>
            <person name="Clum A."/>
            <person name="Dockter R.B."/>
            <person name="Hainaut M."/>
            <person name="Kuo R.C."/>
            <person name="LaButti K."/>
            <person name="Lindahl B.D."/>
            <person name="Lindquist E.A."/>
            <person name="Lipzen A."/>
            <person name="Khouja H.R."/>
            <person name="Magnuson J."/>
            <person name="Murat C."/>
            <person name="Ohm R.A."/>
            <person name="Singer S.W."/>
            <person name="Spatafora J.W."/>
            <person name="Wang M."/>
            <person name="Veneault-Fourrey C."/>
            <person name="Henrissat B."/>
            <person name="Grigoriev I.V."/>
            <person name="Martin F.M."/>
            <person name="Perotto S."/>
        </authorList>
    </citation>
    <scope>NUCLEOTIDE SEQUENCE [LARGE SCALE GENOMIC DNA]</scope>
    <source>
        <strain evidence="5 6">ATCC 22711</strain>
    </source>
</reference>
<evidence type="ECO:0000256" key="1">
    <source>
        <dbReference type="ARBA" id="ARBA00022723"/>
    </source>
</evidence>
<dbReference type="GO" id="GO:0000981">
    <property type="term" value="F:DNA-binding transcription factor activity, RNA polymerase II-specific"/>
    <property type="evidence" value="ECO:0007669"/>
    <property type="project" value="InterPro"/>
</dbReference>
<dbReference type="InterPro" id="IPR036864">
    <property type="entry name" value="Zn2-C6_fun-type_DNA-bd_sf"/>
</dbReference>
<evidence type="ECO:0000259" key="4">
    <source>
        <dbReference type="PROSITE" id="PS50048"/>
    </source>
</evidence>
<dbReference type="OrthoDB" id="6133115at2759"/>
<feature type="region of interest" description="Disordered" evidence="3">
    <location>
        <begin position="1"/>
        <end position="23"/>
    </location>
</feature>
<keyword evidence="6" id="KW-1185">Reference proteome</keyword>
<dbReference type="GeneID" id="36570292"/>
<proteinExistence type="predicted"/>
<dbReference type="GO" id="GO:0006351">
    <property type="term" value="P:DNA-templated transcription"/>
    <property type="evidence" value="ECO:0007669"/>
    <property type="project" value="InterPro"/>
</dbReference>
<feature type="region of interest" description="Disordered" evidence="3">
    <location>
        <begin position="94"/>
        <end position="141"/>
    </location>
</feature>
<dbReference type="PANTHER" id="PTHR47785:SF6">
    <property type="entry name" value="ZN(II)2CYS6 TRANSCRIPTION FACTOR (EUROFUNG)"/>
    <property type="match status" value="1"/>
</dbReference>
<dbReference type="SUPFAM" id="SSF57701">
    <property type="entry name" value="Zn2/Cys6 DNA-binding domain"/>
    <property type="match status" value="1"/>
</dbReference>
<feature type="compositionally biased region" description="Low complexity" evidence="3">
    <location>
        <begin position="1"/>
        <end position="11"/>
    </location>
</feature>
<dbReference type="PANTHER" id="PTHR47785">
    <property type="entry name" value="ZN(II)2CYS6 TRANSCRIPTION FACTOR (EUROFUNG)-RELATED-RELATED"/>
    <property type="match status" value="1"/>
</dbReference>
<dbReference type="CDD" id="cd00067">
    <property type="entry name" value="GAL4"/>
    <property type="match status" value="1"/>
</dbReference>
<feature type="compositionally biased region" description="Polar residues" evidence="3">
    <location>
        <begin position="120"/>
        <end position="133"/>
    </location>
</feature>
<dbReference type="Pfam" id="PF04082">
    <property type="entry name" value="Fungal_trans"/>
    <property type="match status" value="1"/>
</dbReference>
<dbReference type="PROSITE" id="PS50048">
    <property type="entry name" value="ZN2_CY6_FUNGAL_2"/>
    <property type="match status" value="1"/>
</dbReference>
<evidence type="ECO:0000313" key="6">
    <source>
        <dbReference type="Proteomes" id="UP000241818"/>
    </source>
</evidence>
<evidence type="ECO:0000256" key="3">
    <source>
        <dbReference type="SAM" id="MobiDB-lite"/>
    </source>
</evidence>
<dbReference type="SMART" id="SM00066">
    <property type="entry name" value="GAL4"/>
    <property type="match status" value="1"/>
</dbReference>
<feature type="domain" description="Zn(2)-C6 fungal-type" evidence="4">
    <location>
        <begin position="28"/>
        <end position="58"/>
    </location>
</feature>
<gene>
    <name evidence="5" type="ORF">M430DRAFT_131801</name>
</gene>
<evidence type="ECO:0000313" key="5">
    <source>
        <dbReference type="EMBL" id="PSS27858.1"/>
    </source>
</evidence>
<dbReference type="PROSITE" id="PS00463">
    <property type="entry name" value="ZN2_CY6_FUNGAL_1"/>
    <property type="match status" value="1"/>
</dbReference>
<accession>A0A2T3BEV4</accession>
<dbReference type="InterPro" id="IPR053181">
    <property type="entry name" value="EcdB-like_regulator"/>
</dbReference>
<keyword evidence="2" id="KW-0539">Nucleus</keyword>
<dbReference type="InterPro" id="IPR007219">
    <property type="entry name" value="XnlR_reg_dom"/>
</dbReference>
<dbReference type="Gene3D" id="4.10.240.10">
    <property type="entry name" value="Zn(2)-C6 fungal-type DNA-binding domain"/>
    <property type="match status" value="1"/>
</dbReference>
<sequence length="704" mass="79137">MNLDSASSASSGPPPNQRKERGAIAAQACDTCRSRKQKCDEQRPKCGLCQRMKLECRYREPQPTKKDKTLVEILDRLKSLEGKVDRLPTFRPPVMSGFGPPQPSPASQPSFSYETDELSPFQTSHRPSQQPSPSGIGRNQPYRHTSAAHKLLTWPAIQQLLLQSLPSNVGDLKSLEQEGSAFLIGIEEGTPGLPLDDALQDRPFVGMQSQATRTSGGARVIFPALTHDVMQRLATHYFDTFNLLYPLLDRQTFLSDTLTRVHTEGFDGDTDSVIALLVFALGELSIEGSCGNPIEIHKGRPSGIRGGTATRPPGLALFNEARKRIGFVLTECELENVQIFSLAALYYQSCFHHVDFWRMAVSASLACKVLVTCKPIDWSSPRGDLVKRAYWHCAMMETGLYLELDLPPTGLVNIEHRVGIPNFNSPFCEADDRANQSSHFEAHYASQVALRRLCVNLHRTLNDSASNSNTPSSSTNDDFGGPTSKALDQLSLQFTQWRALLPRDLQWAEDDPASFPTPQPANFGVFNQPLDPNLSARTGHSSVPLFTADLNSEPVHYPYVYDIQVALLRTRYYYAKYMVYRPYVYKALHFPELMTQEDAEGAAECLRSCLKWPLVLSPTSRRKRLVPYLFCWSQTFLGILLILQLTQHNPMLRDIRAQFCGPRFEAEIDQTVETMIDWIRDLKSSDSMAMWCWNVLQAIYHLEL</sequence>
<dbReference type="RefSeq" id="XP_024725383.1">
    <property type="nucleotide sequence ID" value="XM_024862211.1"/>
</dbReference>
<dbReference type="Proteomes" id="UP000241818">
    <property type="component" value="Unassembled WGS sequence"/>
</dbReference>
<dbReference type="STRING" id="857342.A0A2T3BEV4"/>
<dbReference type="GO" id="GO:0003677">
    <property type="term" value="F:DNA binding"/>
    <property type="evidence" value="ECO:0007669"/>
    <property type="project" value="InterPro"/>
</dbReference>
<dbReference type="AlphaFoldDB" id="A0A2T3BEV4"/>
<dbReference type="InParanoid" id="A0A2T3BEV4"/>
<dbReference type="InterPro" id="IPR001138">
    <property type="entry name" value="Zn2Cys6_DnaBD"/>
</dbReference>
<dbReference type="Pfam" id="PF00172">
    <property type="entry name" value="Zn_clus"/>
    <property type="match status" value="1"/>
</dbReference>
<evidence type="ECO:0000256" key="2">
    <source>
        <dbReference type="ARBA" id="ARBA00023242"/>
    </source>
</evidence>
<organism evidence="5 6">
    <name type="scientific">Amorphotheca resinae ATCC 22711</name>
    <dbReference type="NCBI Taxonomy" id="857342"/>
    <lineage>
        <taxon>Eukaryota</taxon>
        <taxon>Fungi</taxon>
        <taxon>Dikarya</taxon>
        <taxon>Ascomycota</taxon>
        <taxon>Pezizomycotina</taxon>
        <taxon>Leotiomycetes</taxon>
        <taxon>Helotiales</taxon>
        <taxon>Amorphothecaceae</taxon>
        <taxon>Amorphotheca</taxon>
    </lineage>
</organism>